<organism evidence="2 3">
    <name type="scientific">Levilactobacillus brevis</name>
    <name type="common">Lactobacillus brevis</name>
    <dbReference type="NCBI Taxonomy" id="1580"/>
    <lineage>
        <taxon>Bacteria</taxon>
        <taxon>Bacillati</taxon>
        <taxon>Bacillota</taxon>
        <taxon>Bacilli</taxon>
        <taxon>Lactobacillales</taxon>
        <taxon>Lactobacillaceae</taxon>
        <taxon>Levilactobacillus</taxon>
    </lineage>
</organism>
<dbReference type="RefSeq" id="WP_211756647.1">
    <property type="nucleotide sequence ID" value="NZ_JAERKF010000008.1"/>
</dbReference>
<dbReference type="InterPro" id="IPR038148">
    <property type="entry name" value="Tn1545/Tn916_Xis"/>
</dbReference>
<reference evidence="2" key="1">
    <citation type="submission" date="2020-12" db="EMBL/GenBank/DDBJ databases">
        <authorList>
            <person name="Mcmullen J.G."/>
        </authorList>
    </citation>
    <scope>NUCLEOTIDE SEQUENCE</scope>
    <source>
        <strain evidence="2">Dm-2019-70</strain>
    </source>
</reference>
<dbReference type="AlphaFoldDB" id="A0AA41JT62"/>
<evidence type="ECO:0000259" key="1">
    <source>
        <dbReference type="Pfam" id="PF12728"/>
    </source>
</evidence>
<evidence type="ECO:0000313" key="3">
    <source>
        <dbReference type="Proteomes" id="UP000676478"/>
    </source>
</evidence>
<dbReference type="GO" id="GO:0003677">
    <property type="term" value="F:DNA binding"/>
    <property type="evidence" value="ECO:0007669"/>
    <property type="project" value="InterPro"/>
</dbReference>
<dbReference type="InterPro" id="IPR010093">
    <property type="entry name" value="SinI_DNA-bd"/>
</dbReference>
<protein>
    <submittedName>
        <fullName evidence="2">Helix-turn-helix domain-containing protein</fullName>
    </submittedName>
</protein>
<proteinExistence type="predicted"/>
<reference evidence="2" key="2">
    <citation type="submission" date="2022-09" db="EMBL/GenBank/DDBJ databases">
        <title>Genome-inferred correspondence between phylogeny and metabolic traits in the wild Drosophila gut microbiome.</title>
        <authorList>
            <person name="Bueno E."/>
            <person name="Blow F."/>
            <person name="Douglas A.E."/>
        </authorList>
    </citation>
    <scope>NUCLEOTIDE SEQUENCE</scope>
    <source>
        <strain evidence="2">Dm-2019-70</strain>
    </source>
</reference>
<name>A0AA41JT62_LEVBR</name>
<sequence>MKDKADGALLTVAKAARYLNISTDMMRELLLDPELPRIIFSGDRIRVPQQELNKYIRKRGTEWY</sequence>
<dbReference type="Gene3D" id="3.90.105.50">
    <property type="match status" value="1"/>
</dbReference>
<gene>
    <name evidence="2" type="ORF">JK167_07980</name>
</gene>
<dbReference type="EMBL" id="JAERKF010000008">
    <property type="protein sequence ID" value="MBS1010762.1"/>
    <property type="molecule type" value="Genomic_DNA"/>
</dbReference>
<feature type="domain" description="Helix-turn-helix" evidence="1">
    <location>
        <begin position="9"/>
        <end position="59"/>
    </location>
</feature>
<dbReference type="NCBIfam" id="TIGR01764">
    <property type="entry name" value="excise"/>
    <property type="match status" value="1"/>
</dbReference>
<comment type="caution">
    <text evidence="2">The sequence shown here is derived from an EMBL/GenBank/DDBJ whole genome shotgun (WGS) entry which is preliminary data.</text>
</comment>
<dbReference type="InterPro" id="IPR041657">
    <property type="entry name" value="HTH_17"/>
</dbReference>
<evidence type="ECO:0000313" key="2">
    <source>
        <dbReference type="EMBL" id="MBS1010762.1"/>
    </source>
</evidence>
<dbReference type="Pfam" id="PF12728">
    <property type="entry name" value="HTH_17"/>
    <property type="match status" value="1"/>
</dbReference>
<dbReference type="Proteomes" id="UP000676478">
    <property type="component" value="Unassembled WGS sequence"/>
</dbReference>
<accession>A0AA41JT62</accession>